<dbReference type="PROSITE" id="PS00028">
    <property type="entry name" value="ZINC_FINGER_C2H2_1"/>
    <property type="match status" value="1"/>
</dbReference>
<gene>
    <name evidence="3" type="ORF">L596_012727</name>
</gene>
<feature type="compositionally biased region" description="Polar residues" evidence="1">
    <location>
        <begin position="64"/>
        <end position="73"/>
    </location>
</feature>
<sequence>MATSPATPALRRKRMSAITDELMAKCRKLNALASKMTKENSEFEAKLASLSHLYNSRVDESDNESITTTSSMFDLSSDEESEVEADEEPRRSTRSSTTSEIQNLKEINLKNFKTVVQCSKCRLNVRGGLNSFIDHIATHEMPRMECPVEGCAVHLPEIVIMEHVKAVHKRNASTISAAIKTSIAQHTTSLATLKLLIPTYFPAENYLGATHEIPVSPFGSTCLKCQKTVRTRAERELHITMHLQSKIKCPVVGCEKPDQHYNVVAYHMKQDHLKALGQLMETEDIPFREAQTKILNKVNKMMGQFFEIKQ</sequence>
<evidence type="ECO:0000313" key="3">
    <source>
        <dbReference type="EMBL" id="TKR88495.1"/>
    </source>
</evidence>
<name>A0A4V6A4W0_STECR</name>
<dbReference type="EMBL" id="AZBU02000003">
    <property type="protein sequence ID" value="TKR88495.1"/>
    <property type="molecule type" value="Genomic_DNA"/>
</dbReference>
<evidence type="ECO:0000313" key="4">
    <source>
        <dbReference type="Proteomes" id="UP000298663"/>
    </source>
</evidence>
<dbReference type="AlphaFoldDB" id="A0A4V6A4W0"/>
<reference evidence="3 4" key="2">
    <citation type="journal article" date="2019" name="G3 (Bethesda)">
        <title>Hybrid Assembly of the Genome of the Entomopathogenic Nematode Steinernema carpocapsae Identifies the X-Chromosome.</title>
        <authorList>
            <person name="Serra L."/>
            <person name="Macchietto M."/>
            <person name="Macias-Munoz A."/>
            <person name="McGill C.J."/>
            <person name="Rodriguez I.M."/>
            <person name="Rodriguez B."/>
            <person name="Murad R."/>
            <person name="Mortazavi A."/>
        </authorList>
    </citation>
    <scope>NUCLEOTIDE SEQUENCE [LARGE SCALE GENOMIC DNA]</scope>
    <source>
        <strain evidence="3 4">ALL</strain>
    </source>
</reference>
<reference evidence="3 4" key="1">
    <citation type="journal article" date="2015" name="Genome Biol.">
        <title>Comparative genomics of Steinernema reveals deeply conserved gene regulatory networks.</title>
        <authorList>
            <person name="Dillman A.R."/>
            <person name="Macchietto M."/>
            <person name="Porter C.F."/>
            <person name="Rogers A."/>
            <person name="Williams B."/>
            <person name="Antoshechkin I."/>
            <person name="Lee M.M."/>
            <person name="Goodwin Z."/>
            <person name="Lu X."/>
            <person name="Lewis E.E."/>
            <person name="Goodrich-Blair H."/>
            <person name="Stock S.P."/>
            <person name="Adams B.J."/>
            <person name="Sternberg P.W."/>
            <person name="Mortazavi A."/>
        </authorList>
    </citation>
    <scope>NUCLEOTIDE SEQUENCE [LARGE SCALE GENOMIC DNA]</scope>
    <source>
        <strain evidence="3 4">ALL</strain>
    </source>
</reference>
<feature type="compositionally biased region" description="Acidic residues" evidence="1">
    <location>
        <begin position="76"/>
        <end position="87"/>
    </location>
</feature>
<keyword evidence="4" id="KW-1185">Reference proteome</keyword>
<protein>
    <recommendedName>
        <fullName evidence="2">C2H2-type domain-containing protein</fullName>
    </recommendedName>
</protein>
<evidence type="ECO:0000256" key="1">
    <source>
        <dbReference type="SAM" id="MobiDB-lite"/>
    </source>
</evidence>
<proteinExistence type="predicted"/>
<feature type="domain" description="C2H2-type" evidence="2">
    <location>
        <begin position="222"/>
        <end position="242"/>
    </location>
</feature>
<dbReference type="InterPro" id="IPR013087">
    <property type="entry name" value="Znf_C2H2_type"/>
</dbReference>
<accession>A0A4V6A4W0</accession>
<dbReference type="SMART" id="SM00355">
    <property type="entry name" value="ZnF_C2H2"/>
    <property type="match status" value="4"/>
</dbReference>
<dbReference type="Proteomes" id="UP000298663">
    <property type="component" value="Unassembled WGS sequence"/>
</dbReference>
<feature type="region of interest" description="Disordered" evidence="1">
    <location>
        <begin position="58"/>
        <end position="99"/>
    </location>
</feature>
<evidence type="ECO:0000259" key="2">
    <source>
        <dbReference type="PROSITE" id="PS00028"/>
    </source>
</evidence>
<organism evidence="3 4">
    <name type="scientific">Steinernema carpocapsae</name>
    <name type="common">Entomopathogenic nematode</name>
    <dbReference type="NCBI Taxonomy" id="34508"/>
    <lineage>
        <taxon>Eukaryota</taxon>
        <taxon>Metazoa</taxon>
        <taxon>Ecdysozoa</taxon>
        <taxon>Nematoda</taxon>
        <taxon>Chromadorea</taxon>
        <taxon>Rhabditida</taxon>
        <taxon>Tylenchina</taxon>
        <taxon>Panagrolaimomorpha</taxon>
        <taxon>Strongyloidoidea</taxon>
        <taxon>Steinernematidae</taxon>
        <taxon>Steinernema</taxon>
    </lineage>
</organism>
<comment type="caution">
    <text evidence="3">The sequence shown here is derived from an EMBL/GenBank/DDBJ whole genome shotgun (WGS) entry which is preliminary data.</text>
</comment>